<proteinExistence type="predicted"/>
<dbReference type="Pfam" id="PF19089">
    <property type="entry name" value="DUF5777"/>
    <property type="match status" value="1"/>
</dbReference>
<feature type="chain" id="PRO_5025553105" description="DUF5777 domain-containing protein" evidence="1">
    <location>
        <begin position="22"/>
        <end position="296"/>
    </location>
</feature>
<organism evidence="3 4">
    <name type="scientific">Rhodocytophaga rosea</name>
    <dbReference type="NCBI Taxonomy" id="2704465"/>
    <lineage>
        <taxon>Bacteria</taxon>
        <taxon>Pseudomonadati</taxon>
        <taxon>Bacteroidota</taxon>
        <taxon>Cytophagia</taxon>
        <taxon>Cytophagales</taxon>
        <taxon>Rhodocytophagaceae</taxon>
        <taxon>Rhodocytophaga</taxon>
    </lineage>
</organism>
<reference evidence="3 4" key="1">
    <citation type="submission" date="2020-01" db="EMBL/GenBank/DDBJ databases">
        <authorList>
            <person name="Kim M.K."/>
        </authorList>
    </citation>
    <scope>NUCLEOTIDE SEQUENCE [LARGE SCALE GENOMIC DNA]</scope>
    <source>
        <strain evidence="3 4">172606-1</strain>
    </source>
</reference>
<dbReference type="KEGG" id="rhoz:GXP67_18460"/>
<evidence type="ECO:0000256" key="1">
    <source>
        <dbReference type="SAM" id="SignalP"/>
    </source>
</evidence>
<accession>A0A6C0GKZ4</accession>
<dbReference type="InterPro" id="IPR045916">
    <property type="entry name" value="DUF5777"/>
</dbReference>
<keyword evidence="1" id="KW-0732">Signal</keyword>
<evidence type="ECO:0000313" key="3">
    <source>
        <dbReference type="EMBL" id="QHT68484.1"/>
    </source>
</evidence>
<evidence type="ECO:0000313" key="4">
    <source>
        <dbReference type="Proteomes" id="UP000480178"/>
    </source>
</evidence>
<feature type="signal peptide" evidence="1">
    <location>
        <begin position="1"/>
        <end position="21"/>
    </location>
</feature>
<evidence type="ECO:0000259" key="2">
    <source>
        <dbReference type="Pfam" id="PF19089"/>
    </source>
</evidence>
<feature type="domain" description="DUF5777" evidence="2">
    <location>
        <begin position="43"/>
        <end position="289"/>
    </location>
</feature>
<dbReference type="RefSeq" id="WP_162444495.1">
    <property type="nucleotide sequence ID" value="NZ_CP048222.1"/>
</dbReference>
<name>A0A6C0GKZ4_9BACT</name>
<gene>
    <name evidence="3" type="ORF">GXP67_18460</name>
</gene>
<keyword evidence="4" id="KW-1185">Reference proteome</keyword>
<dbReference type="Proteomes" id="UP000480178">
    <property type="component" value="Chromosome"/>
</dbReference>
<dbReference type="AlphaFoldDB" id="A0A6C0GKZ4"/>
<protein>
    <recommendedName>
        <fullName evidence="2">DUF5777 domain-containing protein</fullName>
    </recommendedName>
</protein>
<dbReference type="EMBL" id="CP048222">
    <property type="protein sequence ID" value="QHT68484.1"/>
    <property type="molecule type" value="Genomic_DNA"/>
</dbReference>
<sequence length="296" mass="33254">MKKLKLTILFTCSLFVNISFAQDLLAELEKDTPVEPRFATATFKSTRVINQHSVETVGKGVLDFRISHRFGKINSGAYNLFGLDQSTIRLGLEYGLSNRIMIGVGRSSFNKHYDGFVKVKLLRQRNDALKNMPVTVVWFSNMGINSLKFDDTQGDRDFASRLAYTHQLIVGRKFSDRLSLQLAPTVVHRNHIQTEAEQSDVYALGAGGRIKLSKRVSVNADYFYLLPETAPAGVKNSLSLGFDIETGGHVFQLHVTNSKGMVEQYFIPGTVDSWSKGEIFYGFNISRQFTLVKSHK</sequence>